<dbReference type="Gene3D" id="3.30.750.24">
    <property type="entry name" value="STAS domain"/>
    <property type="match status" value="1"/>
</dbReference>
<feature type="transmembrane region" description="Helical" evidence="6">
    <location>
        <begin position="1016"/>
        <end position="1038"/>
    </location>
</feature>
<feature type="transmembrane region" description="Helical" evidence="6">
    <location>
        <begin position="112"/>
        <end position="135"/>
    </location>
</feature>
<feature type="transmembrane region" description="Helical" evidence="6">
    <location>
        <begin position="918"/>
        <end position="935"/>
    </location>
</feature>
<feature type="domain" description="STAS" evidence="7">
    <location>
        <begin position="1255"/>
        <end position="1321"/>
    </location>
</feature>
<feature type="transmembrane region" description="Helical" evidence="6">
    <location>
        <begin position="226"/>
        <end position="243"/>
    </location>
</feature>
<feature type="transmembrane region" description="Helical" evidence="6">
    <location>
        <begin position="1108"/>
        <end position="1136"/>
    </location>
</feature>
<comment type="subcellular location">
    <subcellularLocation>
        <location evidence="1">Membrane</location>
        <topology evidence="1">Multi-pass membrane protein</topology>
    </subcellularLocation>
</comment>
<dbReference type="PROSITE" id="PS50801">
    <property type="entry name" value="STAS"/>
    <property type="match status" value="1"/>
</dbReference>
<keyword evidence="4 6" id="KW-0472">Membrane</keyword>
<accession>A0ABN9TF75</accession>
<feature type="transmembrane region" description="Helical" evidence="6">
    <location>
        <begin position="891"/>
        <end position="911"/>
    </location>
</feature>
<feature type="transmembrane region" description="Helical" evidence="6">
    <location>
        <begin position="976"/>
        <end position="996"/>
    </location>
</feature>
<comment type="caution">
    <text evidence="8">The sequence shown here is derived from an EMBL/GenBank/DDBJ whole genome shotgun (WGS) entry which is preliminary data.</text>
</comment>
<feature type="transmembrane region" description="Helical" evidence="6">
    <location>
        <begin position="736"/>
        <end position="756"/>
    </location>
</feature>
<evidence type="ECO:0000256" key="6">
    <source>
        <dbReference type="SAM" id="Phobius"/>
    </source>
</evidence>
<feature type="non-terminal residue" evidence="8">
    <location>
        <position position="1377"/>
    </location>
</feature>
<feature type="transmembrane region" description="Helical" evidence="6">
    <location>
        <begin position="284"/>
        <end position="304"/>
    </location>
</feature>
<sequence length="1377" mass="147426">MAVAGLPEDHKPACGTDTSVGMLSLKTSTGVKPAHRVFLENWQAALTVAMVSVPLSISLGIASVAGADPAAPTMGVATAFWGGICAGLFGSSDHNIVGPAGALSGMLTTYTIKYNGIGVLPYLSLLSACMILVIYMLNLQRYLLLMPTAVFEGFTLAVALIIGLNQLNMAFDLQPVGPKHEHFYENVIESLKILDEMSWAPAITFVLLTVLLLSLVKWVPKVKGQPIPWTVIIPLLTIILGFLSDSDNLGGIRIPTLKDKYGELKARVVVPPEQSLEFYAQGNYFGIFTAAFGIAFVAVLETLISAKIAEQKTGWGFDDSRETLGIMICHAVCGAVGAMPPTGVFVRTALNFSLGATHRMSQVINALTVLIISVVAMPVFSYLPQCSVAALLIFASVRMAPVRYMVNLWKTDQGGLGLLVFTCLICVFTDPVYGLILGMVFALLRDASQTALAESRLSLYLGEADEENQVRQGGDEHPGMTSSTVGEKQIACSKPSDQHSSVTPSRACATATCTVEVDHHDPRLSLRPSPVAAILGSLAESARRSQRVHHCDGNVLERASECVVVYEPVGPLVYLTQEKHQARLKVLLERQPKAIVASLDLTSRVDKDGSDALGKTAKQIAEKGVRVELCLPTALESTVVGNAAWVDGLRAASHVHRHRLDALRAAKAATSSSEASTLPAAQGYYVALWLNGWIKSHVSQDHKPACGTDTSVGMLSLKTSTGVKPAHRVFLENWQAALTVAMVSVPLSISLGIASVAGADPAAPTMGVATAFWGGICAGLFGSSDHNIVGPAGALSGMLTTYTIKYNGIGVLPYLSLLSACMILVIYMLNLQRYLLLMPTAVFEGFTLAVALIIGLNQLNMAFDLQLVGPKHEHFYENVIESLKILDEMSWAPAITFVLLTVLLLSLVKWVPKVKGQPIPWTVIIPLLTIILGFLSDSNNLGGIRIPTLKDKYGELKARVVVPPEQSLEFYAQGNYFGIFTAAFGIAFVAVLETLISAKIAEQKTGWGFDDSRETLGIMICHAVCGAVGAMPPTGVFVRTALNFSLGATHRMSQVINALAVLMISVVAMPVFSYLPQCSVAALLIFASVRMAPVRYMVNLWKTDQGGLGLLVFTCLICVFTDPVYGLILGMVFALLRDASQTALAESRLSLYLGEADEENQVRQGGDEHPGMTLSRVGEKQIVCSKPSDQHSSVTPSRACVTATCTVEVDHHDPRLSLRPSPVAAILGSLAESARRSQRVHHCDGNVLERASECVVVYEPVGPLVYLTQEKHQARLKVLLERQPKAIVVSLDLTSRVDKDGSDALGKTVKQIAEKGVRVELCLPTALESTVVGNAAWVDGLRAASHVHRHRLDALRAAKAATSSSEASALPAAQADL</sequence>
<evidence type="ECO:0000256" key="2">
    <source>
        <dbReference type="ARBA" id="ARBA00022692"/>
    </source>
</evidence>
<feature type="transmembrane region" description="Helical" evidence="6">
    <location>
        <begin position="1058"/>
        <end position="1087"/>
    </location>
</feature>
<feature type="transmembrane region" description="Helical" evidence="6">
    <location>
        <begin position="142"/>
        <end position="164"/>
    </location>
</feature>
<dbReference type="Proteomes" id="UP001189429">
    <property type="component" value="Unassembled WGS sequence"/>
</dbReference>
<feature type="region of interest" description="Disordered" evidence="5">
    <location>
        <begin position="468"/>
        <end position="503"/>
    </location>
</feature>
<dbReference type="InterPro" id="IPR001902">
    <property type="entry name" value="SLC26A/SulP_fam"/>
</dbReference>
<dbReference type="PANTHER" id="PTHR11814">
    <property type="entry name" value="SULFATE TRANSPORTER"/>
    <property type="match status" value="1"/>
</dbReference>
<feature type="transmembrane region" description="Helical" evidence="6">
    <location>
        <begin position="199"/>
        <end position="219"/>
    </location>
</feature>
<feature type="transmembrane region" description="Helical" evidence="6">
    <location>
        <begin position="42"/>
        <end position="62"/>
    </location>
</feature>
<evidence type="ECO:0000259" key="7">
    <source>
        <dbReference type="PROSITE" id="PS50801"/>
    </source>
</evidence>
<protein>
    <recommendedName>
        <fullName evidence="7">STAS domain-containing protein</fullName>
    </recommendedName>
</protein>
<evidence type="ECO:0000313" key="9">
    <source>
        <dbReference type="Proteomes" id="UP001189429"/>
    </source>
</evidence>
<organism evidence="8 9">
    <name type="scientific">Prorocentrum cordatum</name>
    <dbReference type="NCBI Taxonomy" id="2364126"/>
    <lineage>
        <taxon>Eukaryota</taxon>
        <taxon>Sar</taxon>
        <taxon>Alveolata</taxon>
        <taxon>Dinophyceae</taxon>
        <taxon>Prorocentrales</taxon>
        <taxon>Prorocentraceae</taxon>
        <taxon>Prorocentrum</taxon>
    </lineage>
</organism>
<dbReference type="EMBL" id="CAUYUJ010014651">
    <property type="protein sequence ID" value="CAK0844271.1"/>
    <property type="molecule type" value="Genomic_DNA"/>
</dbReference>
<dbReference type="Pfam" id="PF00916">
    <property type="entry name" value="Sulfate_transp"/>
    <property type="match status" value="2"/>
</dbReference>
<feature type="transmembrane region" description="Helical" evidence="6">
    <location>
        <begin position="74"/>
        <end position="92"/>
    </location>
</feature>
<reference evidence="8" key="1">
    <citation type="submission" date="2023-10" db="EMBL/GenBank/DDBJ databases">
        <authorList>
            <person name="Chen Y."/>
            <person name="Shah S."/>
            <person name="Dougan E. K."/>
            <person name="Thang M."/>
            <person name="Chan C."/>
        </authorList>
    </citation>
    <scope>NUCLEOTIDE SEQUENCE [LARGE SCALE GENOMIC DNA]</scope>
</reference>
<feature type="transmembrane region" description="Helical" evidence="6">
    <location>
        <begin position="836"/>
        <end position="856"/>
    </location>
</feature>
<name>A0ABN9TF75_9DINO</name>
<feature type="transmembrane region" description="Helical" evidence="6">
    <location>
        <begin position="418"/>
        <end position="444"/>
    </location>
</feature>
<keyword evidence="2 6" id="KW-0812">Transmembrane</keyword>
<keyword evidence="3 6" id="KW-1133">Transmembrane helix</keyword>
<feature type="transmembrane region" description="Helical" evidence="6">
    <location>
        <begin position="811"/>
        <end position="829"/>
    </location>
</feature>
<gene>
    <name evidence="8" type="ORF">PCOR1329_LOCUS38411</name>
</gene>
<evidence type="ECO:0000256" key="3">
    <source>
        <dbReference type="ARBA" id="ARBA00022989"/>
    </source>
</evidence>
<dbReference type="InterPro" id="IPR002645">
    <property type="entry name" value="STAS_dom"/>
</dbReference>
<evidence type="ECO:0000256" key="1">
    <source>
        <dbReference type="ARBA" id="ARBA00004141"/>
    </source>
</evidence>
<feature type="transmembrane region" description="Helical" evidence="6">
    <location>
        <begin position="324"/>
        <end position="343"/>
    </location>
</feature>
<evidence type="ECO:0000256" key="4">
    <source>
        <dbReference type="ARBA" id="ARBA00023136"/>
    </source>
</evidence>
<evidence type="ECO:0000313" key="8">
    <source>
        <dbReference type="EMBL" id="CAK0844271.1"/>
    </source>
</evidence>
<dbReference type="InterPro" id="IPR036513">
    <property type="entry name" value="STAS_dom_sf"/>
</dbReference>
<proteinExistence type="predicted"/>
<feature type="transmembrane region" description="Helical" evidence="6">
    <location>
        <begin position="762"/>
        <end position="781"/>
    </location>
</feature>
<keyword evidence="9" id="KW-1185">Reference proteome</keyword>
<dbReference type="InterPro" id="IPR011547">
    <property type="entry name" value="SLC26A/SulP_dom"/>
</dbReference>
<evidence type="ECO:0000256" key="5">
    <source>
        <dbReference type="SAM" id="MobiDB-lite"/>
    </source>
</evidence>
<feature type="transmembrane region" description="Helical" evidence="6">
    <location>
        <begin position="363"/>
        <end position="383"/>
    </location>
</feature>